<dbReference type="PROSITE" id="PS00151">
    <property type="entry name" value="ACYLPHOSPHATASE_2"/>
    <property type="match status" value="1"/>
</dbReference>
<dbReference type="Gene3D" id="3.30.70.100">
    <property type="match status" value="1"/>
</dbReference>
<dbReference type="InterPro" id="IPR001792">
    <property type="entry name" value="Acylphosphatase-like_dom"/>
</dbReference>
<dbReference type="InterPro" id="IPR020456">
    <property type="entry name" value="Acylphosphatase"/>
</dbReference>
<comment type="caution">
    <text evidence="8">The sequence shown here is derived from an EMBL/GenBank/DDBJ whole genome shotgun (WGS) entry which is preliminary data.</text>
</comment>
<keyword evidence="5" id="KW-0378">Hydrolase</keyword>
<keyword evidence="9" id="KW-1185">Reference proteome</keyword>
<evidence type="ECO:0000259" key="7">
    <source>
        <dbReference type="PROSITE" id="PS51160"/>
    </source>
</evidence>
<dbReference type="SUPFAM" id="SSF54975">
    <property type="entry name" value="Acylphosphatase/BLUF domain-like"/>
    <property type="match status" value="1"/>
</dbReference>
<dbReference type="Pfam" id="PF00708">
    <property type="entry name" value="Acylphosphatase"/>
    <property type="match status" value="1"/>
</dbReference>
<evidence type="ECO:0000256" key="3">
    <source>
        <dbReference type="ARBA" id="ARBA00015991"/>
    </source>
</evidence>
<reference evidence="8" key="2">
    <citation type="submission" date="2023-01" db="EMBL/GenBank/DDBJ databases">
        <title>Draft genome sequence of Paraferrimonas sedimenticola strain NBRC 101628.</title>
        <authorList>
            <person name="Sun Q."/>
            <person name="Mori K."/>
        </authorList>
    </citation>
    <scope>NUCLEOTIDE SEQUENCE</scope>
    <source>
        <strain evidence="8">NBRC 101628</strain>
    </source>
</reference>
<dbReference type="Proteomes" id="UP001161422">
    <property type="component" value="Unassembled WGS sequence"/>
</dbReference>
<protein>
    <recommendedName>
        <fullName evidence="3 5">acylphosphatase</fullName>
        <ecNumber evidence="2 5">3.6.1.7</ecNumber>
    </recommendedName>
</protein>
<name>A0AA37RU66_9GAMM</name>
<dbReference type="RefSeq" id="WP_095506252.1">
    <property type="nucleotide sequence ID" value="NZ_BSNC01000001.1"/>
</dbReference>
<accession>A0AA37RU66</accession>
<reference evidence="8" key="1">
    <citation type="journal article" date="2014" name="Int. J. Syst. Evol. Microbiol.">
        <title>Complete genome sequence of Corynebacterium casei LMG S-19264T (=DSM 44701T), isolated from a smear-ripened cheese.</title>
        <authorList>
            <consortium name="US DOE Joint Genome Institute (JGI-PGF)"/>
            <person name="Walter F."/>
            <person name="Albersmeier A."/>
            <person name="Kalinowski J."/>
            <person name="Ruckert C."/>
        </authorList>
    </citation>
    <scope>NUCLEOTIDE SEQUENCE</scope>
    <source>
        <strain evidence="8">NBRC 101628</strain>
    </source>
</reference>
<feature type="active site" evidence="5">
    <location>
        <position position="18"/>
    </location>
</feature>
<dbReference type="InterPro" id="IPR036046">
    <property type="entry name" value="Acylphosphatase-like_dom_sf"/>
</dbReference>
<feature type="domain" description="Acylphosphatase-like" evidence="7">
    <location>
        <begin position="3"/>
        <end position="90"/>
    </location>
</feature>
<feature type="active site" evidence="5">
    <location>
        <position position="36"/>
    </location>
</feature>
<evidence type="ECO:0000256" key="5">
    <source>
        <dbReference type="PROSITE-ProRule" id="PRU00520"/>
    </source>
</evidence>
<comment type="similarity">
    <text evidence="1 6">Belongs to the acylphosphatase family.</text>
</comment>
<evidence type="ECO:0000256" key="2">
    <source>
        <dbReference type="ARBA" id="ARBA00012150"/>
    </source>
</evidence>
<comment type="catalytic activity">
    <reaction evidence="4 5">
        <text>an acyl phosphate + H2O = a carboxylate + phosphate + H(+)</text>
        <dbReference type="Rhea" id="RHEA:14965"/>
        <dbReference type="ChEBI" id="CHEBI:15377"/>
        <dbReference type="ChEBI" id="CHEBI:15378"/>
        <dbReference type="ChEBI" id="CHEBI:29067"/>
        <dbReference type="ChEBI" id="CHEBI:43474"/>
        <dbReference type="ChEBI" id="CHEBI:59918"/>
        <dbReference type="EC" id="3.6.1.7"/>
    </reaction>
</comment>
<dbReference type="NCBIfam" id="NF011003">
    <property type="entry name" value="PRK14429.1"/>
    <property type="match status" value="1"/>
</dbReference>
<dbReference type="GO" id="GO:0003998">
    <property type="term" value="F:acylphosphatase activity"/>
    <property type="evidence" value="ECO:0007669"/>
    <property type="project" value="UniProtKB-EC"/>
</dbReference>
<dbReference type="PRINTS" id="PR00112">
    <property type="entry name" value="ACYLPHPHTASE"/>
</dbReference>
<proteinExistence type="inferred from homology"/>
<evidence type="ECO:0000313" key="9">
    <source>
        <dbReference type="Proteomes" id="UP001161422"/>
    </source>
</evidence>
<dbReference type="EC" id="3.6.1.7" evidence="2 5"/>
<dbReference type="EMBL" id="BSNC01000001">
    <property type="protein sequence ID" value="GLP94889.1"/>
    <property type="molecule type" value="Genomic_DNA"/>
</dbReference>
<dbReference type="PROSITE" id="PS51160">
    <property type="entry name" value="ACYLPHOSPHATASE_3"/>
    <property type="match status" value="1"/>
</dbReference>
<dbReference type="InterPro" id="IPR017968">
    <property type="entry name" value="Acylphosphatase_CS"/>
</dbReference>
<dbReference type="PANTHER" id="PTHR47268">
    <property type="entry name" value="ACYLPHOSPHATASE"/>
    <property type="match status" value="1"/>
</dbReference>
<sequence>MQRCFVRVSGKVQGVWYRASAKARAQELGLTGYVKNLEDGQVALVLQGAEPAVAQMLDWCAQGPEQAKVDRVFVDDDWGDEIFLDFSVED</sequence>
<evidence type="ECO:0000256" key="6">
    <source>
        <dbReference type="RuleBase" id="RU004168"/>
    </source>
</evidence>
<evidence type="ECO:0000313" key="8">
    <source>
        <dbReference type="EMBL" id="GLP94889.1"/>
    </source>
</evidence>
<evidence type="ECO:0000256" key="4">
    <source>
        <dbReference type="ARBA" id="ARBA00047645"/>
    </source>
</evidence>
<organism evidence="8 9">
    <name type="scientific">Paraferrimonas sedimenticola</name>
    <dbReference type="NCBI Taxonomy" id="375674"/>
    <lineage>
        <taxon>Bacteria</taxon>
        <taxon>Pseudomonadati</taxon>
        <taxon>Pseudomonadota</taxon>
        <taxon>Gammaproteobacteria</taxon>
        <taxon>Alteromonadales</taxon>
        <taxon>Ferrimonadaceae</taxon>
        <taxon>Paraferrimonas</taxon>
    </lineage>
</organism>
<gene>
    <name evidence="8" type="primary">acyP</name>
    <name evidence="8" type="ORF">GCM10007895_01950</name>
</gene>
<dbReference type="AlphaFoldDB" id="A0AA37RU66"/>
<evidence type="ECO:0000256" key="1">
    <source>
        <dbReference type="ARBA" id="ARBA00005614"/>
    </source>
</evidence>
<dbReference type="PANTHER" id="PTHR47268:SF4">
    <property type="entry name" value="ACYLPHOSPHATASE"/>
    <property type="match status" value="1"/>
</dbReference>